<protein>
    <submittedName>
        <fullName evidence="1">Uncharacterized protein</fullName>
    </submittedName>
</protein>
<gene>
    <name evidence="1" type="ORF">Tco_0702520</name>
</gene>
<reference evidence="1" key="1">
    <citation type="journal article" date="2022" name="Int. J. Mol. Sci.">
        <title>Draft Genome of Tanacetum Coccineum: Genomic Comparison of Closely Related Tanacetum-Family Plants.</title>
        <authorList>
            <person name="Yamashiro T."/>
            <person name="Shiraishi A."/>
            <person name="Nakayama K."/>
            <person name="Satake H."/>
        </authorList>
    </citation>
    <scope>NUCLEOTIDE SEQUENCE</scope>
</reference>
<dbReference type="EMBL" id="BQNB010009878">
    <property type="protein sequence ID" value="GJS69679.1"/>
    <property type="molecule type" value="Genomic_DNA"/>
</dbReference>
<keyword evidence="2" id="KW-1185">Reference proteome</keyword>
<sequence length="131" mass="14919">MFPLRSIHDYLKAKDKEGKIKIKDPRSQECERNCKGIPTATRLQDLRHQWSKAIYEAFLSSCGCHTNLPLLLKNLLKSLTAIGYSSSSLLEEEVSSSLDSFLAFRASDLYLSFLFQMPQNLARLHRPLGCQ</sequence>
<accession>A0ABQ4XW81</accession>
<evidence type="ECO:0000313" key="2">
    <source>
        <dbReference type="Proteomes" id="UP001151760"/>
    </source>
</evidence>
<comment type="caution">
    <text evidence="1">The sequence shown here is derived from an EMBL/GenBank/DDBJ whole genome shotgun (WGS) entry which is preliminary data.</text>
</comment>
<name>A0ABQ4XW81_9ASTR</name>
<proteinExistence type="predicted"/>
<reference evidence="1" key="2">
    <citation type="submission" date="2022-01" db="EMBL/GenBank/DDBJ databases">
        <authorList>
            <person name="Yamashiro T."/>
            <person name="Shiraishi A."/>
            <person name="Satake H."/>
            <person name="Nakayama K."/>
        </authorList>
    </citation>
    <scope>NUCLEOTIDE SEQUENCE</scope>
</reference>
<organism evidence="1 2">
    <name type="scientific">Tanacetum coccineum</name>
    <dbReference type="NCBI Taxonomy" id="301880"/>
    <lineage>
        <taxon>Eukaryota</taxon>
        <taxon>Viridiplantae</taxon>
        <taxon>Streptophyta</taxon>
        <taxon>Embryophyta</taxon>
        <taxon>Tracheophyta</taxon>
        <taxon>Spermatophyta</taxon>
        <taxon>Magnoliopsida</taxon>
        <taxon>eudicotyledons</taxon>
        <taxon>Gunneridae</taxon>
        <taxon>Pentapetalae</taxon>
        <taxon>asterids</taxon>
        <taxon>campanulids</taxon>
        <taxon>Asterales</taxon>
        <taxon>Asteraceae</taxon>
        <taxon>Asteroideae</taxon>
        <taxon>Anthemideae</taxon>
        <taxon>Anthemidinae</taxon>
        <taxon>Tanacetum</taxon>
    </lineage>
</organism>
<dbReference type="Proteomes" id="UP001151760">
    <property type="component" value="Unassembled WGS sequence"/>
</dbReference>
<evidence type="ECO:0000313" key="1">
    <source>
        <dbReference type="EMBL" id="GJS69679.1"/>
    </source>
</evidence>